<protein>
    <recommendedName>
        <fullName evidence="7">Phosphatidate cytidylyltransferase, mitochondrial</fullName>
        <ecNumber evidence="6">2.7.7.41</ecNumber>
    </recommendedName>
    <alternativeName>
        <fullName evidence="18">CDP-diacylglycerol synthase</fullName>
    </alternativeName>
</protein>
<dbReference type="OMA" id="LNMRQNP"/>
<evidence type="ECO:0000256" key="12">
    <source>
        <dbReference type="ARBA" id="ARBA00022842"/>
    </source>
</evidence>
<keyword evidence="9" id="KW-0808">Transferase</keyword>
<dbReference type="GO" id="GO:0004605">
    <property type="term" value="F:phosphatidate cytidylyltransferase activity"/>
    <property type="evidence" value="ECO:0007669"/>
    <property type="project" value="UniProtKB-EC"/>
</dbReference>
<name>A0A1G4MGZ4_LACFM</name>
<dbReference type="Pfam" id="PF09139">
    <property type="entry name" value="Tam41_Mmp37"/>
    <property type="match status" value="2"/>
</dbReference>
<keyword evidence="10" id="KW-0548">Nucleotidyltransferase</keyword>
<keyword evidence="16" id="KW-0594">Phospholipid biosynthesis</keyword>
<evidence type="ECO:0000256" key="7">
    <source>
        <dbReference type="ARBA" id="ARBA00018337"/>
    </source>
</evidence>
<reference evidence="20 21" key="1">
    <citation type="submission" date="2016-03" db="EMBL/GenBank/DDBJ databases">
        <authorList>
            <person name="Devillers H."/>
        </authorList>
    </citation>
    <scope>NUCLEOTIDE SEQUENCE [LARGE SCALE GENOMIC DNA]</scope>
    <source>
        <strain evidence="20">CBS 6772</strain>
    </source>
</reference>
<evidence type="ECO:0000256" key="13">
    <source>
        <dbReference type="ARBA" id="ARBA00023098"/>
    </source>
</evidence>
<keyword evidence="14" id="KW-0496">Mitochondrion</keyword>
<keyword evidence="12" id="KW-0460">Magnesium</keyword>
<comment type="similarity">
    <text evidence="5">Belongs to the TAM41 family.</text>
</comment>
<dbReference type="PIRSF" id="PIRSF028840">
    <property type="entry name" value="Mmp37"/>
    <property type="match status" value="1"/>
</dbReference>
<accession>A0A1G4MGZ4</accession>
<evidence type="ECO:0000256" key="18">
    <source>
        <dbReference type="ARBA" id="ARBA00029893"/>
    </source>
</evidence>
<evidence type="ECO:0000313" key="21">
    <source>
        <dbReference type="Proteomes" id="UP000190831"/>
    </source>
</evidence>
<evidence type="ECO:0000256" key="4">
    <source>
        <dbReference type="ARBA" id="ARBA00005189"/>
    </source>
</evidence>
<dbReference type="GO" id="GO:0005743">
    <property type="term" value="C:mitochondrial inner membrane"/>
    <property type="evidence" value="ECO:0007669"/>
    <property type="project" value="UniProtKB-SubCell"/>
</dbReference>
<keyword evidence="17" id="KW-1208">Phospholipid metabolism</keyword>
<evidence type="ECO:0000256" key="5">
    <source>
        <dbReference type="ARBA" id="ARBA00005458"/>
    </source>
</evidence>
<dbReference type="PANTHER" id="PTHR13619:SF0">
    <property type="entry name" value="PHOSPHATIDATE CYTIDYLYLTRANSFERASE, MITOCHONDRIAL"/>
    <property type="match status" value="1"/>
</dbReference>
<dbReference type="EMBL" id="LT598486">
    <property type="protein sequence ID" value="SCW03074.1"/>
    <property type="molecule type" value="Genomic_DNA"/>
</dbReference>
<dbReference type="PANTHER" id="PTHR13619">
    <property type="entry name" value="PHOSPHATIDATE CYTIDYLYLTRANSFERASE, MITOCHONDRIAL"/>
    <property type="match status" value="1"/>
</dbReference>
<evidence type="ECO:0000256" key="10">
    <source>
        <dbReference type="ARBA" id="ARBA00022695"/>
    </source>
</evidence>
<keyword evidence="21" id="KW-1185">Reference proteome</keyword>
<evidence type="ECO:0000256" key="8">
    <source>
        <dbReference type="ARBA" id="ARBA00022516"/>
    </source>
</evidence>
<dbReference type="STRING" id="4955.A0A1G4MGZ4"/>
<evidence type="ECO:0000256" key="17">
    <source>
        <dbReference type="ARBA" id="ARBA00023264"/>
    </source>
</evidence>
<keyword evidence="8" id="KW-0444">Lipid biosynthesis</keyword>
<proteinExistence type="inferred from homology"/>
<keyword evidence="13" id="KW-0443">Lipid metabolism</keyword>
<comment type="subcellular location">
    <subcellularLocation>
        <location evidence="2">Mitochondrion inner membrane</location>
        <topology evidence="2">Peripheral membrane protein</topology>
        <orientation evidence="2">Matrix side</orientation>
    </subcellularLocation>
</comment>
<comment type="pathway">
    <text evidence="4">Lipid metabolism.</text>
</comment>
<evidence type="ECO:0000313" key="20">
    <source>
        <dbReference type="EMBL" id="SCW03074.1"/>
    </source>
</evidence>
<dbReference type="AlphaFoldDB" id="A0A1G4MGZ4"/>
<evidence type="ECO:0000256" key="16">
    <source>
        <dbReference type="ARBA" id="ARBA00023209"/>
    </source>
</evidence>
<evidence type="ECO:0000256" key="6">
    <source>
        <dbReference type="ARBA" id="ARBA00012487"/>
    </source>
</evidence>
<keyword evidence="11" id="KW-0999">Mitochondrion inner membrane</keyword>
<evidence type="ECO:0000256" key="3">
    <source>
        <dbReference type="ARBA" id="ARBA00005119"/>
    </source>
</evidence>
<comment type="cofactor">
    <cofactor evidence="1">
        <name>Mg(2+)</name>
        <dbReference type="ChEBI" id="CHEBI:18420"/>
    </cofactor>
</comment>
<dbReference type="GO" id="GO:0032049">
    <property type="term" value="P:cardiolipin biosynthetic process"/>
    <property type="evidence" value="ECO:0007669"/>
    <property type="project" value="InterPro"/>
</dbReference>
<organism evidence="20 21">
    <name type="scientific">Lachancea fermentati</name>
    <name type="common">Zygosaccharomyces fermentati</name>
    <dbReference type="NCBI Taxonomy" id="4955"/>
    <lineage>
        <taxon>Eukaryota</taxon>
        <taxon>Fungi</taxon>
        <taxon>Dikarya</taxon>
        <taxon>Ascomycota</taxon>
        <taxon>Saccharomycotina</taxon>
        <taxon>Saccharomycetes</taxon>
        <taxon>Saccharomycetales</taxon>
        <taxon>Saccharomycetaceae</taxon>
        <taxon>Lachancea</taxon>
    </lineage>
</organism>
<feature type="region of interest" description="Disordered" evidence="19">
    <location>
        <begin position="28"/>
        <end position="57"/>
    </location>
</feature>
<dbReference type="Proteomes" id="UP000190831">
    <property type="component" value="Chromosome G"/>
</dbReference>
<dbReference type="EC" id="2.7.7.41" evidence="6"/>
<gene>
    <name evidence="20" type="ORF">LAFE_0G02366G</name>
</gene>
<evidence type="ECO:0000256" key="11">
    <source>
        <dbReference type="ARBA" id="ARBA00022792"/>
    </source>
</evidence>
<dbReference type="InterPro" id="IPR015222">
    <property type="entry name" value="Tam41"/>
</dbReference>
<evidence type="ECO:0000256" key="2">
    <source>
        <dbReference type="ARBA" id="ARBA00004443"/>
    </source>
</evidence>
<dbReference type="OrthoDB" id="341477at2759"/>
<dbReference type="GO" id="GO:0016024">
    <property type="term" value="P:CDP-diacylglycerol biosynthetic process"/>
    <property type="evidence" value="ECO:0007669"/>
    <property type="project" value="UniProtKB-UniPathway"/>
</dbReference>
<evidence type="ECO:0000256" key="15">
    <source>
        <dbReference type="ARBA" id="ARBA00023136"/>
    </source>
</evidence>
<evidence type="ECO:0000256" key="9">
    <source>
        <dbReference type="ARBA" id="ARBA00022679"/>
    </source>
</evidence>
<comment type="pathway">
    <text evidence="3">Phospholipid metabolism; CDP-diacylglycerol biosynthesis; CDP-diacylglycerol from sn-glycerol 3-phosphate: step 3/3.</text>
</comment>
<evidence type="ECO:0000256" key="14">
    <source>
        <dbReference type="ARBA" id="ARBA00023128"/>
    </source>
</evidence>
<evidence type="ECO:0000256" key="19">
    <source>
        <dbReference type="SAM" id="MobiDB-lite"/>
    </source>
</evidence>
<evidence type="ECO:0000256" key="1">
    <source>
        <dbReference type="ARBA" id="ARBA00001946"/>
    </source>
</evidence>
<keyword evidence="15" id="KW-0472">Membrane</keyword>
<sequence length="383" mass="43755">MLMINRYPRQSSLIARVFQSSKRFQSALRPGTSQDQAKNQPIVHGPADFSYDESSTGSSKTDLHLLEQGIKRTDELTSQFTDYTYRFKKLPLNYGSNQLLSVDKELQKDLDGILSHFNAPIRYAFGYGSGVFQQTGYSKGEDSPQMDLIFGVTHPDHFHSLNIRQNPHHYSSLRYFGSEFVSKFQDIGAGIYFNPFVDINGHSVKYGVVSMNNLLKDLASWNSFYLAGRLQKPVKVLKNDCRVQYWNQLNLKAAATLAKHLTLRENNNVFDEFNFYKQITALSYAGDVRYKLGGENPNKINNIVEKNLDNFRRYYKPVYKDVVLQNSSYLPQGFTLDNSISLLEKRIYRTSTIQALKGIFTAGITKSVKYAWAKKLKAMKGSK</sequence>
<dbReference type="UniPathway" id="UPA00557">
    <property type="reaction ID" value="UER00614"/>
</dbReference>